<protein>
    <submittedName>
        <fullName evidence="5">Uncharacterized protein</fullName>
    </submittedName>
</protein>
<dbReference type="InterPro" id="IPR023213">
    <property type="entry name" value="CAT-like_dom_sf"/>
</dbReference>
<evidence type="ECO:0000256" key="4">
    <source>
        <dbReference type="ARBA" id="ARBA00023315"/>
    </source>
</evidence>
<evidence type="ECO:0000256" key="2">
    <source>
        <dbReference type="ARBA" id="ARBA00009861"/>
    </source>
</evidence>
<gene>
    <name evidence="5" type="ORF">VTL71DRAFT_10196</name>
</gene>
<reference evidence="5 6" key="1">
    <citation type="journal article" date="2024" name="Commun. Biol.">
        <title>Comparative genomic analysis of thermophilic fungi reveals convergent evolutionary adaptations and gene losses.</title>
        <authorList>
            <person name="Steindorff A.S."/>
            <person name="Aguilar-Pontes M.V."/>
            <person name="Robinson A.J."/>
            <person name="Andreopoulos B."/>
            <person name="LaButti K."/>
            <person name="Kuo A."/>
            <person name="Mondo S."/>
            <person name="Riley R."/>
            <person name="Otillar R."/>
            <person name="Haridas S."/>
            <person name="Lipzen A."/>
            <person name="Grimwood J."/>
            <person name="Schmutz J."/>
            <person name="Clum A."/>
            <person name="Reid I.D."/>
            <person name="Moisan M.C."/>
            <person name="Butler G."/>
            <person name="Nguyen T.T.M."/>
            <person name="Dewar K."/>
            <person name="Conant G."/>
            <person name="Drula E."/>
            <person name="Henrissat B."/>
            <person name="Hansel C."/>
            <person name="Singer S."/>
            <person name="Hutchinson M.I."/>
            <person name="de Vries R.P."/>
            <person name="Natvig D.O."/>
            <person name="Powell A.J."/>
            <person name="Tsang A."/>
            <person name="Grigoriev I.V."/>
        </authorList>
    </citation>
    <scope>NUCLEOTIDE SEQUENCE [LARGE SCALE GENOMIC DNA]</scope>
    <source>
        <strain evidence="5 6">CBS 494.80</strain>
    </source>
</reference>
<comment type="caution">
    <text evidence="5">The sequence shown here is derived from an EMBL/GenBank/DDBJ whole genome shotgun (WGS) entry which is preliminary data.</text>
</comment>
<comment type="similarity">
    <text evidence="2">Belongs to the plant acyltransferase family.</text>
</comment>
<evidence type="ECO:0000256" key="1">
    <source>
        <dbReference type="ARBA" id="ARBA00005179"/>
    </source>
</evidence>
<comment type="pathway">
    <text evidence="1">Secondary metabolite biosynthesis.</text>
</comment>
<evidence type="ECO:0000256" key="3">
    <source>
        <dbReference type="ARBA" id="ARBA00022679"/>
    </source>
</evidence>
<dbReference type="Gene3D" id="3.30.559.10">
    <property type="entry name" value="Chloramphenicol acetyltransferase-like domain"/>
    <property type="match status" value="2"/>
</dbReference>
<name>A0ABR4BPW8_9HELO</name>
<evidence type="ECO:0000313" key="6">
    <source>
        <dbReference type="Proteomes" id="UP001595075"/>
    </source>
</evidence>
<dbReference type="Proteomes" id="UP001595075">
    <property type="component" value="Unassembled WGS sequence"/>
</dbReference>
<organism evidence="5 6">
    <name type="scientific">Oculimacula yallundae</name>
    <dbReference type="NCBI Taxonomy" id="86028"/>
    <lineage>
        <taxon>Eukaryota</taxon>
        <taxon>Fungi</taxon>
        <taxon>Dikarya</taxon>
        <taxon>Ascomycota</taxon>
        <taxon>Pezizomycotina</taxon>
        <taxon>Leotiomycetes</taxon>
        <taxon>Helotiales</taxon>
        <taxon>Ploettnerulaceae</taxon>
        <taxon>Oculimacula</taxon>
    </lineage>
</organism>
<keyword evidence="6" id="KW-1185">Reference proteome</keyword>
<keyword evidence="3" id="KW-0808">Transferase</keyword>
<sequence>MDKIIPIGKSGEMDGNIYPIHLLDNANDYRNLHMSYLFRFNDILDSDKLATSLTTLLEIGDWRKLSGRLRLKKDGQLEIHIPQCFTSQRPAITFTQDRFNESIDTHPLGRGLPKVSDTKSLSIQRLTTDLRPFAGPSKAPMTIKGLIEKDAPLLSLHVTAFTDSTVIVISWPHVLMDAMGLQALMRNWSLVVNNKIEKVSPVVGSQNDVLEEADSQFQYKGKQPELAVEKLAPGLLGMAYLIIRFLWLMIRSPNFEERTILLPQHHISQLQSQALSEICSKGELEGKPFVSEGDVLTAWAARILAASLPRGPMTVANFVNVRFRLASCRAAGGEYIQNLLQFVYAPLSPQILAGPLGPCALSYRKHLVAQSTEEQVLGYLHMQREHVKSDKKLRLIFGDSRASMLTVNNLAKIDFFRIVDFAPAVISEGGSSGQGVSSHVQGTSRANPPGTIVYFHPIVLNKPSVLTSHLRVLGKDHWGSCWLTGTFPKQTWAEFERALGTLCT</sequence>
<proteinExistence type="inferred from homology"/>
<dbReference type="PANTHER" id="PTHR31896">
    <property type="entry name" value="FAMILY REGULATORY PROTEIN, PUTATIVE (AFU_ORTHOLOGUE AFUA_3G14730)-RELATED"/>
    <property type="match status" value="1"/>
</dbReference>
<accession>A0ABR4BPW8</accession>
<dbReference type="InterPro" id="IPR051283">
    <property type="entry name" value="Sec_Metabolite_Acyltrans"/>
</dbReference>
<dbReference type="PANTHER" id="PTHR31896:SF69">
    <property type="entry name" value="FAMILY REGULATORY PROTEIN, PUTATIVE (AFU_ORTHOLOGUE AFUA_3G14730)-RELATED"/>
    <property type="match status" value="1"/>
</dbReference>
<keyword evidence="4" id="KW-0012">Acyltransferase</keyword>
<evidence type="ECO:0000313" key="5">
    <source>
        <dbReference type="EMBL" id="KAL2059812.1"/>
    </source>
</evidence>
<dbReference type="EMBL" id="JAZHXI010000026">
    <property type="protein sequence ID" value="KAL2059812.1"/>
    <property type="molecule type" value="Genomic_DNA"/>
</dbReference>